<feature type="transmembrane region" description="Helical" evidence="1">
    <location>
        <begin position="91"/>
        <end position="112"/>
    </location>
</feature>
<dbReference type="InterPro" id="IPR000620">
    <property type="entry name" value="EamA_dom"/>
</dbReference>
<feature type="transmembrane region" description="Helical" evidence="1">
    <location>
        <begin position="242"/>
        <end position="261"/>
    </location>
</feature>
<feature type="transmembrane region" description="Helical" evidence="1">
    <location>
        <begin position="67"/>
        <end position="85"/>
    </location>
</feature>
<feature type="transmembrane region" description="Helical" evidence="1">
    <location>
        <begin position="154"/>
        <end position="171"/>
    </location>
</feature>
<feature type="transmembrane region" description="Helical" evidence="1">
    <location>
        <begin position="124"/>
        <end position="142"/>
    </location>
</feature>
<organism evidence="3">
    <name type="scientific">hydrocarbon metagenome</name>
    <dbReference type="NCBI Taxonomy" id="938273"/>
    <lineage>
        <taxon>unclassified sequences</taxon>
        <taxon>metagenomes</taxon>
        <taxon>ecological metagenomes</taxon>
    </lineage>
</organism>
<gene>
    <name evidence="3" type="ORF">ASZ90_019748</name>
</gene>
<keyword evidence="1" id="KW-0812">Transmembrane</keyword>
<comment type="caution">
    <text evidence="3">The sequence shown here is derived from an EMBL/GenBank/DDBJ whole genome shotgun (WGS) entry which is preliminary data.</text>
</comment>
<accession>A0A0W8E2M3</accession>
<feature type="transmembrane region" description="Helical" evidence="1">
    <location>
        <begin position="183"/>
        <end position="203"/>
    </location>
</feature>
<dbReference type="Gene3D" id="1.10.3730.20">
    <property type="match status" value="1"/>
</dbReference>
<dbReference type="Pfam" id="PF00892">
    <property type="entry name" value="EamA"/>
    <property type="match status" value="2"/>
</dbReference>
<dbReference type="InterPro" id="IPR037185">
    <property type="entry name" value="EmrE-like"/>
</dbReference>
<protein>
    <submittedName>
        <fullName evidence="3">Permease of the drug/metabolite transporter (Dmt) superfamily</fullName>
    </submittedName>
</protein>
<dbReference type="AlphaFoldDB" id="A0A0W8E2M3"/>
<dbReference type="PANTHER" id="PTHR22911:SF79">
    <property type="entry name" value="MOBA-LIKE NTP TRANSFERASE DOMAIN-CONTAINING PROTEIN"/>
    <property type="match status" value="1"/>
</dbReference>
<feature type="domain" description="EamA" evidence="2">
    <location>
        <begin position="3"/>
        <end position="139"/>
    </location>
</feature>
<keyword evidence="1" id="KW-1133">Transmembrane helix</keyword>
<dbReference type="EMBL" id="LNQE01001904">
    <property type="protein sequence ID" value="KUG02882.1"/>
    <property type="molecule type" value="Genomic_DNA"/>
</dbReference>
<dbReference type="GO" id="GO:0016020">
    <property type="term" value="C:membrane"/>
    <property type="evidence" value="ECO:0007669"/>
    <property type="project" value="InterPro"/>
</dbReference>
<dbReference type="PANTHER" id="PTHR22911">
    <property type="entry name" value="ACYL-MALONYL CONDENSING ENZYME-RELATED"/>
    <property type="match status" value="1"/>
</dbReference>
<evidence type="ECO:0000256" key="1">
    <source>
        <dbReference type="SAM" id="Phobius"/>
    </source>
</evidence>
<evidence type="ECO:0000259" key="2">
    <source>
        <dbReference type="Pfam" id="PF00892"/>
    </source>
</evidence>
<reference evidence="3" key="1">
    <citation type="journal article" date="2015" name="Proc. Natl. Acad. Sci. U.S.A.">
        <title>Networks of energetic and metabolic interactions define dynamics in microbial communities.</title>
        <authorList>
            <person name="Embree M."/>
            <person name="Liu J.K."/>
            <person name="Al-Bassam M.M."/>
            <person name="Zengler K."/>
        </authorList>
    </citation>
    <scope>NUCLEOTIDE SEQUENCE</scope>
</reference>
<proteinExistence type="predicted"/>
<feature type="transmembrane region" description="Helical" evidence="1">
    <location>
        <begin position="267"/>
        <end position="285"/>
    </location>
</feature>
<dbReference type="SUPFAM" id="SSF103481">
    <property type="entry name" value="Multidrug resistance efflux transporter EmrE"/>
    <property type="match status" value="2"/>
</dbReference>
<feature type="transmembrane region" description="Helical" evidence="1">
    <location>
        <begin position="37"/>
        <end position="55"/>
    </location>
</feature>
<sequence length="289" mass="31097">MQRGILLILLAAVLWGTTGISARYINDVYPLSPLTIGAWRLLFASPILILISYLSKGNEEPLQKPHLGIFLIYGITVATYQLSFFSAVTLAMVSTATLIAICTSPVFVAILSRLFLKERLNIRVFLALVLSISGTILIMDIYQLNFSLDSDQSLGYLLALGAGLSYATYAVAGKSLLAHYSPLRIVSITFSLGALFMLPFIPVPSDLPIKVWGILLFLGVVPTALAYIIFTTGLKSTTATSASIASLFEPLTATFLALTFIGERLSLIQSIGAILLFSALAIISVRKAA</sequence>
<keyword evidence="1" id="KW-0472">Membrane</keyword>
<feature type="domain" description="EamA" evidence="2">
    <location>
        <begin position="154"/>
        <end position="284"/>
    </location>
</feature>
<name>A0A0W8E2M3_9ZZZZ</name>
<feature type="transmembrane region" description="Helical" evidence="1">
    <location>
        <begin position="209"/>
        <end position="230"/>
    </location>
</feature>
<evidence type="ECO:0000313" key="3">
    <source>
        <dbReference type="EMBL" id="KUG02882.1"/>
    </source>
</evidence>